<dbReference type="InterPro" id="IPR013087">
    <property type="entry name" value="Znf_C2H2_type"/>
</dbReference>
<dbReference type="GO" id="GO:0008270">
    <property type="term" value="F:zinc ion binding"/>
    <property type="evidence" value="ECO:0007669"/>
    <property type="project" value="UniProtKB-KW"/>
</dbReference>
<protein>
    <submittedName>
        <fullName evidence="4">Zinc finger protein 268</fullName>
    </submittedName>
</protein>
<feature type="region of interest" description="Disordered" evidence="2">
    <location>
        <begin position="18"/>
        <end position="55"/>
    </location>
</feature>
<accession>A0A6P4E907</accession>
<reference evidence="4" key="1">
    <citation type="submission" date="2025-08" db="UniProtKB">
        <authorList>
            <consortium name="RefSeq"/>
        </authorList>
    </citation>
    <scope>IDENTIFICATION</scope>
</reference>
<evidence type="ECO:0000256" key="2">
    <source>
        <dbReference type="SAM" id="MobiDB-lite"/>
    </source>
</evidence>
<gene>
    <name evidence="4" type="primary">LOC108037767</name>
</gene>
<dbReference type="GeneID" id="108037767"/>
<dbReference type="InterPro" id="IPR036236">
    <property type="entry name" value="Znf_C2H2_sf"/>
</dbReference>
<dbReference type="RefSeq" id="XP_016969901.1">
    <property type="nucleotide sequence ID" value="XM_017114412.1"/>
</dbReference>
<keyword evidence="1" id="KW-0863">Zinc-finger</keyword>
<feature type="domain" description="C2H2-type" evidence="3">
    <location>
        <begin position="208"/>
        <end position="233"/>
    </location>
</feature>
<dbReference type="RefSeq" id="XP_016969901.2">
    <property type="nucleotide sequence ID" value="XM_017114412.2"/>
</dbReference>
<proteinExistence type="predicted"/>
<evidence type="ECO:0000256" key="1">
    <source>
        <dbReference type="PROSITE-ProRule" id="PRU00042"/>
    </source>
</evidence>
<feature type="compositionally biased region" description="Basic and acidic residues" evidence="2">
    <location>
        <begin position="36"/>
        <end position="50"/>
    </location>
</feature>
<evidence type="ECO:0000259" key="3">
    <source>
        <dbReference type="PROSITE" id="PS50157"/>
    </source>
</evidence>
<dbReference type="OrthoDB" id="7855783at2759"/>
<dbReference type="PROSITE" id="PS00028">
    <property type="entry name" value="ZINC_FINGER_C2H2_1"/>
    <property type="match status" value="2"/>
</dbReference>
<evidence type="ECO:0000313" key="4">
    <source>
        <dbReference type="RefSeq" id="XP_016969901.1"/>
    </source>
</evidence>
<feature type="domain" description="C2H2-type" evidence="3">
    <location>
        <begin position="131"/>
        <end position="158"/>
    </location>
</feature>
<dbReference type="Gene3D" id="3.30.160.60">
    <property type="entry name" value="Classic Zinc Finger"/>
    <property type="match status" value="2"/>
</dbReference>
<feature type="compositionally biased region" description="Basic and acidic residues" evidence="2">
    <location>
        <begin position="18"/>
        <end position="28"/>
    </location>
</feature>
<dbReference type="PROSITE" id="PS50157">
    <property type="entry name" value="ZINC_FINGER_C2H2_2"/>
    <property type="match status" value="2"/>
</dbReference>
<organism evidence="4">
    <name type="scientific">Drosophila rhopaloa</name>
    <name type="common">Fruit fly</name>
    <dbReference type="NCBI Taxonomy" id="1041015"/>
    <lineage>
        <taxon>Eukaryota</taxon>
        <taxon>Metazoa</taxon>
        <taxon>Ecdysozoa</taxon>
        <taxon>Arthropoda</taxon>
        <taxon>Hexapoda</taxon>
        <taxon>Insecta</taxon>
        <taxon>Pterygota</taxon>
        <taxon>Neoptera</taxon>
        <taxon>Endopterygota</taxon>
        <taxon>Diptera</taxon>
        <taxon>Brachycera</taxon>
        <taxon>Muscomorpha</taxon>
        <taxon>Ephydroidea</taxon>
        <taxon>Drosophilidae</taxon>
        <taxon>Drosophila</taxon>
        <taxon>Sophophora</taxon>
    </lineage>
</organism>
<sequence length="275" mass="32029">MGRKCRKTIPRKTRKLTIKIEHDHHETGIENGSAPDCKDARSLRSIKTEDSAEETYPETEFYEVVMLNEENSVKEEYHLEDQNEEEETDPVEEEISYHLAGPPKVCSKCFEAFSIEEFPTHDCKDINADKYPCKICPRKFRYKSLLVIHLKTHLRLQKGESIPELEAAKPAKTITPKAKHNYEFIYSPTPRWKLSRRRAGAMRIRHQRMCDYCPIAFSNEAHLEKHLRDHHAEIFNATELITPDPESDSTEMTCIKLENNDTELICIKLENKETA</sequence>
<keyword evidence="1" id="KW-0479">Metal-binding</keyword>
<dbReference type="SUPFAM" id="SSF57667">
    <property type="entry name" value="beta-beta-alpha zinc fingers"/>
    <property type="match status" value="1"/>
</dbReference>
<keyword evidence="1" id="KW-0862">Zinc</keyword>
<dbReference type="SMART" id="SM00355">
    <property type="entry name" value="ZnF_C2H2"/>
    <property type="match status" value="2"/>
</dbReference>
<name>A0A6P4E907_DRORH</name>
<dbReference type="AlphaFoldDB" id="A0A6P4E907"/>
<dbReference type="Pfam" id="PF00096">
    <property type="entry name" value="zf-C2H2"/>
    <property type="match status" value="2"/>
</dbReference>